<sequence length="72" mass="7424">MGQGLSANRVVYVAKVFGMPEEYKDPSANTTQFQAFAAGTPPESKRAPVGLILGGAVLAVVVIGVAIWAFAS</sequence>
<evidence type="ECO:0000313" key="3">
    <source>
        <dbReference type="Proteomes" id="UP001499978"/>
    </source>
</evidence>
<reference evidence="2 3" key="1">
    <citation type="journal article" date="2019" name="Int. J. Syst. Evol. Microbiol.">
        <title>The Global Catalogue of Microorganisms (GCM) 10K type strain sequencing project: providing services to taxonomists for standard genome sequencing and annotation.</title>
        <authorList>
            <consortium name="The Broad Institute Genomics Platform"/>
            <consortium name="The Broad Institute Genome Sequencing Center for Infectious Disease"/>
            <person name="Wu L."/>
            <person name="Ma J."/>
        </authorList>
    </citation>
    <scope>NUCLEOTIDE SEQUENCE [LARGE SCALE GENOMIC DNA]</scope>
    <source>
        <strain evidence="2 3">JCM 3367</strain>
    </source>
</reference>
<name>A0ABN3NAV2_9ACTN</name>
<evidence type="ECO:0000256" key="1">
    <source>
        <dbReference type="SAM" id="Phobius"/>
    </source>
</evidence>
<protein>
    <submittedName>
        <fullName evidence="2">Uncharacterized protein</fullName>
    </submittedName>
</protein>
<gene>
    <name evidence="2" type="ORF">GCM10010201_10120</name>
</gene>
<comment type="caution">
    <text evidence="2">The sequence shown here is derived from an EMBL/GenBank/DDBJ whole genome shotgun (WGS) entry which is preliminary data.</text>
</comment>
<keyword evidence="1" id="KW-0472">Membrane</keyword>
<keyword evidence="3" id="KW-1185">Reference proteome</keyword>
<keyword evidence="1" id="KW-1133">Transmembrane helix</keyword>
<dbReference type="EMBL" id="BAAARY010000003">
    <property type="protein sequence ID" value="GAA2515643.1"/>
    <property type="molecule type" value="Genomic_DNA"/>
</dbReference>
<accession>A0ABN3NAV2</accession>
<proteinExistence type="predicted"/>
<keyword evidence="1" id="KW-0812">Transmembrane</keyword>
<feature type="transmembrane region" description="Helical" evidence="1">
    <location>
        <begin position="49"/>
        <end position="71"/>
    </location>
</feature>
<dbReference type="Proteomes" id="UP001499978">
    <property type="component" value="Unassembled WGS sequence"/>
</dbReference>
<evidence type="ECO:0000313" key="2">
    <source>
        <dbReference type="EMBL" id="GAA2515643.1"/>
    </source>
</evidence>
<organism evidence="2 3">
    <name type="scientific">Pilimelia columellifera subsp. columellifera</name>
    <dbReference type="NCBI Taxonomy" id="706583"/>
    <lineage>
        <taxon>Bacteria</taxon>
        <taxon>Bacillati</taxon>
        <taxon>Actinomycetota</taxon>
        <taxon>Actinomycetes</taxon>
        <taxon>Micromonosporales</taxon>
        <taxon>Micromonosporaceae</taxon>
        <taxon>Pilimelia</taxon>
    </lineage>
</organism>